<gene>
    <name evidence="1" type="ORF">BXY82_0905</name>
</gene>
<accession>A0A4R7Q774</accession>
<dbReference type="AlphaFoldDB" id="A0A4R7Q774"/>
<keyword evidence="2" id="KW-1185">Reference proteome</keyword>
<protein>
    <submittedName>
        <fullName evidence="1">Uncharacterized protein</fullName>
    </submittedName>
</protein>
<comment type="caution">
    <text evidence="1">The sequence shown here is derived from an EMBL/GenBank/DDBJ whole genome shotgun (WGS) entry which is preliminary data.</text>
</comment>
<dbReference type="EMBL" id="SOBW01000007">
    <property type="protein sequence ID" value="TDU43493.1"/>
    <property type="molecule type" value="Genomic_DNA"/>
</dbReference>
<organism evidence="1 2">
    <name type="scientific">Gelidibacter sediminis</name>
    <dbReference type="NCBI Taxonomy" id="1608710"/>
    <lineage>
        <taxon>Bacteria</taxon>
        <taxon>Pseudomonadati</taxon>
        <taxon>Bacteroidota</taxon>
        <taxon>Flavobacteriia</taxon>
        <taxon>Flavobacteriales</taxon>
        <taxon>Flavobacteriaceae</taxon>
        <taxon>Gelidibacter</taxon>
    </lineage>
</organism>
<evidence type="ECO:0000313" key="1">
    <source>
        <dbReference type="EMBL" id="TDU43493.1"/>
    </source>
</evidence>
<sequence>MILKYKPIEIIENEINNVDTLTVVISIINNNSFNPNKTYAIIFKKDSHFAKNLIEYPTEIFSLDLEDFKIRKIQFDYLDKKYGYFHNSLINQLVSNKSATEIELDLIKDSLNECLFSCHAEMYLYFIYKVIFNREFKSISYDENFKKNIFNRFREVIAVILKDNYEITIDPLKKLSVTEIQEIRSKYADALDYGQGFTDSIANFVMKNDKALNVSSNLLKDRKYFYNFYIQKTLIEAFIVCLKRIISNQNSNEYFGHEMVVSDERVELKIFPTPFGFTQVEKITEFSKEDKLENYLLNYLAKNDFIKIENEETKNALKTKWIFEKKDIINLFYVDRKYTLNKANFGRQDRSYMFDSLMAKGQINLSISQLLNTVYNNV</sequence>
<dbReference type="Proteomes" id="UP000294689">
    <property type="component" value="Unassembled WGS sequence"/>
</dbReference>
<reference evidence="1 2" key="1">
    <citation type="submission" date="2019-03" db="EMBL/GenBank/DDBJ databases">
        <title>Genomic Encyclopedia of Archaeal and Bacterial Type Strains, Phase II (KMG-II): from individual species to whole genera.</title>
        <authorList>
            <person name="Goeker M."/>
        </authorList>
    </citation>
    <scope>NUCLEOTIDE SEQUENCE [LARGE SCALE GENOMIC DNA]</scope>
    <source>
        <strain evidence="1 2">DSM 28135</strain>
    </source>
</reference>
<dbReference type="OrthoDB" id="7064319at2"/>
<proteinExistence type="predicted"/>
<name>A0A4R7Q774_9FLAO</name>
<dbReference type="RefSeq" id="WP_133756949.1">
    <property type="nucleotide sequence ID" value="NZ_SOBW01000007.1"/>
</dbReference>
<evidence type="ECO:0000313" key="2">
    <source>
        <dbReference type="Proteomes" id="UP000294689"/>
    </source>
</evidence>